<accession>A0A0F9HRH3</accession>
<proteinExistence type="predicted"/>
<evidence type="ECO:0000313" key="1">
    <source>
        <dbReference type="EMBL" id="KKM17981.1"/>
    </source>
</evidence>
<dbReference type="AlphaFoldDB" id="A0A0F9HRH3"/>
<protein>
    <submittedName>
        <fullName evidence="1">Uncharacterized protein</fullName>
    </submittedName>
</protein>
<organism evidence="1">
    <name type="scientific">marine sediment metagenome</name>
    <dbReference type="NCBI Taxonomy" id="412755"/>
    <lineage>
        <taxon>unclassified sequences</taxon>
        <taxon>metagenomes</taxon>
        <taxon>ecological metagenomes</taxon>
    </lineage>
</organism>
<comment type="caution">
    <text evidence="1">The sequence shown here is derived from an EMBL/GenBank/DDBJ whole genome shotgun (WGS) entry which is preliminary data.</text>
</comment>
<reference evidence="1" key="1">
    <citation type="journal article" date="2015" name="Nature">
        <title>Complex archaea that bridge the gap between prokaryotes and eukaryotes.</title>
        <authorList>
            <person name="Spang A."/>
            <person name="Saw J.H."/>
            <person name="Jorgensen S.L."/>
            <person name="Zaremba-Niedzwiedzka K."/>
            <person name="Martijn J."/>
            <person name="Lind A.E."/>
            <person name="van Eijk R."/>
            <person name="Schleper C."/>
            <person name="Guy L."/>
            <person name="Ettema T.J."/>
        </authorList>
    </citation>
    <scope>NUCLEOTIDE SEQUENCE</scope>
</reference>
<dbReference type="EMBL" id="LAZR01014328">
    <property type="protein sequence ID" value="KKM17981.1"/>
    <property type="molecule type" value="Genomic_DNA"/>
</dbReference>
<gene>
    <name evidence="1" type="ORF">LCGC14_1670240</name>
</gene>
<sequence length="182" mass="20133">MTSVEPTRASLERTHGIQIPVRADRNKGVDFHKARTYNHRWDDRTGDIIAYLDGVRVPHLGMYLDAGLGEPVFFRNEDDSEVGRFPGSPTSPISLKDHPKFANQGEDYDGGLDAVASDSPVVVQSVIDGAQRVQINRADKVRDVSLLPPDGKIKHPRNFALAREVRRRHAASDAPTIHADHG</sequence>
<name>A0A0F9HRH3_9ZZZZ</name>